<feature type="region of interest" description="Disordered" evidence="1">
    <location>
        <begin position="121"/>
        <end position="177"/>
    </location>
</feature>
<dbReference type="OrthoDB" id="5424532at2759"/>
<name>A0A0F4GFS7_9PEZI</name>
<dbReference type="EMBL" id="LAFY01004101">
    <property type="protein sequence ID" value="KJX95015.1"/>
    <property type="molecule type" value="Genomic_DNA"/>
</dbReference>
<accession>A0A0F4GFS7</accession>
<gene>
    <name evidence="2" type="ORF">TI39_contig4142g00006</name>
</gene>
<evidence type="ECO:0000313" key="2">
    <source>
        <dbReference type="EMBL" id="KJX95015.1"/>
    </source>
</evidence>
<evidence type="ECO:0000256" key="1">
    <source>
        <dbReference type="SAM" id="MobiDB-lite"/>
    </source>
</evidence>
<proteinExistence type="predicted"/>
<protein>
    <submittedName>
        <fullName evidence="2">Uncharacterized protein</fullName>
    </submittedName>
</protein>
<feature type="compositionally biased region" description="Basic and acidic residues" evidence="1">
    <location>
        <begin position="147"/>
        <end position="159"/>
    </location>
</feature>
<reference evidence="2 3" key="1">
    <citation type="submission" date="2015-03" db="EMBL/GenBank/DDBJ databases">
        <title>RNA-seq based gene annotation and comparative genomics of four Zymoseptoria species reveal species-specific pathogenicity related genes and transposable element activity.</title>
        <authorList>
            <person name="Grandaubert J."/>
            <person name="Bhattacharyya A."/>
            <person name="Stukenbrock E.H."/>
        </authorList>
    </citation>
    <scope>NUCLEOTIDE SEQUENCE [LARGE SCALE GENOMIC DNA]</scope>
    <source>
        <strain evidence="2 3">Zb18110</strain>
    </source>
</reference>
<comment type="caution">
    <text evidence="2">The sequence shown here is derived from an EMBL/GenBank/DDBJ whole genome shotgun (WGS) entry which is preliminary data.</text>
</comment>
<dbReference type="AlphaFoldDB" id="A0A0F4GFS7"/>
<dbReference type="Proteomes" id="UP000033647">
    <property type="component" value="Unassembled WGS sequence"/>
</dbReference>
<evidence type="ECO:0000313" key="3">
    <source>
        <dbReference type="Proteomes" id="UP000033647"/>
    </source>
</evidence>
<organism evidence="2 3">
    <name type="scientific">Zymoseptoria brevis</name>
    <dbReference type="NCBI Taxonomy" id="1047168"/>
    <lineage>
        <taxon>Eukaryota</taxon>
        <taxon>Fungi</taxon>
        <taxon>Dikarya</taxon>
        <taxon>Ascomycota</taxon>
        <taxon>Pezizomycotina</taxon>
        <taxon>Dothideomycetes</taxon>
        <taxon>Dothideomycetidae</taxon>
        <taxon>Mycosphaerellales</taxon>
        <taxon>Mycosphaerellaceae</taxon>
        <taxon>Zymoseptoria</taxon>
    </lineage>
</organism>
<sequence length="177" mass="19934">MSLSPINSDATIVSHGEAPVLIKTPFTDMMLQHSKNTKMISMPVTHVVTAFVNRYLNMEDGCCVSKEWAESGALTWSGYINYPLPQSEGRVKIGMSTKDRYWWKPAIDGIAVDVKTSKVELGDRKQTRHHARPQVHVGGDHPAQGHAQDRQREDWRSRGTEPLVVCEESRARPRGRN</sequence>
<keyword evidence="3" id="KW-1185">Reference proteome</keyword>